<dbReference type="AlphaFoldDB" id="A0A9Q7SDT7"/>
<organism evidence="1 2">
    <name type="scientific">Mycobacteroides abscessus subsp. bolletii</name>
    <dbReference type="NCBI Taxonomy" id="319705"/>
    <lineage>
        <taxon>Bacteria</taxon>
        <taxon>Bacillati</taxon>
        <taxon>Actinomycetota</taxon>
        <taxon>Actinomycetes</taxon>
        <taxon>Mycobacteriales</taxon>
        <taxon>Mycobacteriaceae</taxon>
        <taxon>Mycobacteroides</taxon>
        <taxon>Mycobacteroides abscessus</taxon>
    </lineage>
</organism>
<evidence type="ECO:0000313" key="1">
    <source>
        <dbReference type="EMBL" id="SHX33931.1"/>
    </source>
</evidence>
<reference evidence="1 2" key="1">
    <citation type="submission" date="2016-11" db="EMBL/GenBank/DDBJ databases">
        <authorList>
            <consortium name="Pathogen Informatics"/>
        </authorList>
    </citation>
    <scope>NUCLEOTIDE SEQUENCE [LARGE SCALE GENOMIC DNA]</scope>
    <source>
        <strain evidence="1 2">968</strain>
    </source>
</reference>
<evidence type="ECO:0000313" key="2">
    <source>
        <dbReference type="Proteomes" id="UP000185183"/>
    </source>
</evidence>
<accession>A0A9Q7SDT7</accession>
<dbReference type="EMBL" id="FSFA01000003">
    <property type="protein sequence ID" value="SHX33931.1"/>
    <property type="molecule type" value="Genomic_DNA"/>
</dbReference>
<name>A0A9Q7SDT7_9MYCO</name>
<dbReference type="Proteomes" id="UP000185183">
    <property type="component" value="Unassembled WGS sequence"/>
</dbReference>
<gene>
    <name evidence="1" type="ORF">SAMEA2275694_02210</name>
</gene>
<dbReference type="RefSeq" id="WP_074357581.1">
    <property type="nucleotide sequence ID" value="NZ_FSCP01000001.1"/>
</dbReference>
<sequence length="67" mass="7655">MGFKMNPKFQREIDREVQRKLDKLARKYAHRPVTEIEAALKCEAIDETQAKVLAVAISEGRTIKVGQ</sequence>
<proteinExistence type="predicted"/>
<protein>
    <submittedName>
        <fullName evidence="1">Uncharacterized protein</fullName>
    </submittedName>
</protein>
<comment type="caution">
    <text evidence="1">The sequence shown here is derived from an EMBL/GenBank/DDBJ whole genome shotgun (WGS) entry which is preliminary data.</text>
</comment>